<feature type="domain" description="Glycosyl hydrolase family 13 catalytic" evidence="10">
    <location>
        <begin position="673"/>
        <end position="1013"/>
    </location>
</feature>
<comment type="subunit">
    <text evidence="9">Monomer.</text>
</comment>
<evidence type="ECO:0000256" key="8">
    <source>
        <dbReference type="ARBA" id="ARBA00023277"/>
    </source>
</evidence>
<dbReference type="Pfam" id="PF02806">
    <property type="entry name" value="Alpha-amylase_C"/>
    <property type="match status" value="1"/>
</dbReference>
<dbReference type="InterPro" id="IPR006047">
    <property type="entry name" value="GH13_cat_dom"/>
</dbReference>
<proteinExistence type="inferred from homology"/>
<evidence type="ECO:0000256" key="7">
    <source>
        <dbReference type="ARBA" id="ARBA00023056"/>
    </source>
</evidence>
<keyword evidence="5 9" id="KW-0321">Glycogen metabolism</keyword>
<dbReference type="InterPro" id="IPR044143">
    <property type="entry name" value="GlgB_N_E_set_prok"/>
</dbReference>
<dbReference type="Gene3D" id="2.60.40.10">
    <property type="entry name" value="Immunoglobulins"/>
    <property type="match status" value="3"/>
</dbReference>
<dbReference type="CDD" id="cd11322">
    <property type="entry name" value="AmyAc_Glg_BE"/>
    <property type="match status" value="1"/>
</dbReference>
<accession>A0ABX1TI06</accession>
<dbReference type="SMART" id="SM00642">
    <property type="entry name" value="Aamy"/>
    <property type="match status" value="1"/>
</dbReference>
<dbReference type="PANTHER" id="PTHR43651:SF3">
    <property type="entry name" value="1,4-ALPHA-GLUCAN-BRANCHING ENZYME"/>
    <property type="match status" value="1"/>
</dbReference>
<dbReference type="InterPro" id="IPR013780">
    <property type="entry name" value="Glyco_hydro_b"/>
</dbReference>
<dbReference type="CDD" id="cd02855">
    <property type="entry name" value="E_set_GBE_prok_N"/>
    <property type="match status" value="2"/>
</dbReference>
<dbReference type="InterPro" id="IPR006407">
    <property type="entry name" value="GlgB"/>
</dbReference>
<gene>
    <name evidence="9 11" type="primary">glgB</name>
    <name evidence="11" type="ORF">E4P82_03440</name>
</gene>
<dbReference type="HAMAP" id="MF_00685">
    <property type="entry name" value="GlgB"/>
    <property type="match status" value="1"/>
</dbReference>
<comment type="function">
    <text evidence="2 9">Catalyzes the formation of the alpha-1,6-glucosidic linkages in glycogen by scission of a 1,4-alpha-linked oligosaccharide from growing alpha-1,4-glucan chains and the subsequent attachment of the oligosaccharide to the alpha-1,6 position.</text>
</comment>
<dbReference type="InterPro" id="IPR017853">
    <property type="entry name" value="GH"/>
</dbReference>
<dbReference type="InterPro" id="IPR013783">
    <property type="entry name" value="Ig-like_fold"/>
</dbReference>
<comment type="catalytic activity">
    <reaction evidence="1 9">
        <text>Transfers a segment of a (1-&gt;4)-alpha-D-glucan chain to a primary hydroxy group in a similar glucan chain.</text>
        <dbReference type="EC" id="2.4.1.18"/>
    </reaction>
</comment>
<evidence type="ECO:0000256" key="5">
    <source>
        <dbReference type="ARBA" id="ARBA00022600"/>
    </source>
</evidence>
<comment type="similarity">
    <text evidence="4 9">Belongs to the glycosyl hydrolase 13 family. GlgB subfamily.</text>
</comment>
<dbReference type="Gene3D" id="3.20.20.80">
    <property type="entry name" value="Glycosidases"/>
    <property type="match status" value="2"/>
</dbReference>
<evidence type="ECO:0000313" key="12">
    <source>
        <dbReference type="Proteomes" id="UP000760480"/>
    </source>
</evidence>
<keyword evidence="8 9" id="KW-0119">Carbohydrate metabolism</keyword>
<dbReference type="InterPro" id="IPR054169">
    <property type="entry name" value="GlgB_N"/>
</dbReference>
<dbReference type="InterPro" id="IPR004193">
    <property type="entry name" value="Glyco_hydro_13_N"/>
</dbReference>
<dbReference type="SUPFAM" id="SSF51445">
    <property type="entry name" value="(Trans)glycosidases"/>
    <property type="match status" value="2"/>
</dbReference>
<sequence>MLEEHIQKIIELRHEAPYSILGPHYVERERMLTIRAFLPGTERAYVLPANGSVRREMQRIHPDGLFVARIPGVTMLEYRLLAVDAAGQSSTFHDPYAIHEPSFTHADGQALQTGTLENLFAKLGAHLRVKEGVMGVNFTVWAPHASRVSVVGTFNEWDGRRHPLERHQSGVWELFVPDLGLGELYKYEIRNAEGAVFLKTDPLAFHTEVYPKTAAFAYDWQRCHDWSDAPWMARAMETSGWELPVAIHRVTLRESTAADPGQVATYGQLGDIVLPWLSERSFSHVELAFWAEGETVAGYFTPNPRYGRPEELMAFIDACHQRDIGVILDWIPPRIPLEGQELSWFDGTRIYDRDDVGGRLAFDLKRPEVRNFLLANALFWRQVYHVDALRTDARTFAERLQGQAAVDGLRFLLREDAPQPTLTATECADLIAGCHTDPHALLGPHPLPGESGLSVVRALLPDAEAPFLLCENQPRVLYPLHWVHNGGLCETRVIGQPESLRYRLSATEHGRTWTFEDPYAFAYSIFGDQDCHLFAEGNHYRIFEKFGAHVRTVRGVSGVNFAVWAPNARRVSVVGTFNEWDGRRHPMRLRPGSGIWELFVPGLGEGDLYKFEILPRNGPLFLKTDPYAFHTETPPGTASVVYDPAGKHQWRDGEWMQRRAGAKAWERPVAIYEVHAGSWRHRPDGGFLSYRDLADQLIPYVLEMGFTHIEFLPLAEHPYGPSWGYQISNFYAPTARFGKPEDLMELIDRCHQHGIGVILDWVPAHFPKDAHAMAWFDGTHLYEHADPRQGEHPDWGTLIFNYGRHEIENFLIANALYCLENFHFDGLRVDAVASMLYLDYSKKDWIPNKYGGNENLEAIEFIKHTNAVVHAQHPGVMMIAEESTAWPNVSRPTDHGGLGFGFKWNMGWMHDVLFYLQKAPVHRRHHHDKLTFGIVYAFNENFILSLSHDEVVHLKKSLLGKMPGTEREQFANLRLLYAFMYGHPGKKLLFMGGEFGQPSEWNHDAELEWGLLRKLPHQCLQRFVADLNRLYRQEPACHQVDFRGAGFEWLDAGGAETNVLAFLRKARDPRETMVFVLNFSDQARKHYRIGVPFPVEYRELLNSDAREYGGSGETLAGKRIMAEEVSSHGYAFSLVLNLPPLSAVVLKPAPLVLE</sequence>
<feature type="active site" description="Proton donor" evidence="9">
    <location>
        <position position="881"/>
    </location>
</feature>
<evidence type="ECO:0000313" key="11">
    <source>
        <dbReference type="EMBL" id="NMQ18332.1"/>
    </source>
</evidence>
<protein>
    <recommendedName>
        <fullName evidence="9">1,4-alpha-glucan branching enzyme GlgB</fullName>
        <ecNumber evidence="9">2.4.1.18</ecNumber>
    </recommendedName>
    <alternativeName>
        <fullName evidence="9">1,4-alpha-D-glucan:1,4-alpha-D-glucan 6-glucosyl-transferase</fullName>
    </alternativeName>
    <alternativeName>
        <fullName evidence="9">Alpha-(1-&gt;4)-glucan branching enzyme</fullName>
    </alternativeName>
    <alternativeName>
        <fullName evidence="9">Glycogen branching enzyme</fullName>
        <shortName evidence="9">BE</shortName>
    </alternativeName>
</protein>
<dbReference type="PANTHER" id="PTHR43651">
    <property type="entry name" value="1,4-ALPHA-GLUCAN-BRANCHING ENZYME"/>
    <property type="match status" value="1"/>
</dbReference>
<dbReference type="SUPFAM" id="SSF81296">
    <property type="entry name" value="E set domains"/>
    <property type="match status" value="3"/>
</dbReference>
<evidence type="ECO:0000256" key="2">
    <source>
        <dbReference type="ARBA" id="ARBA00002953"/>
    </source>
</evidence>
<dbReference type="Pfam" id="PF22019">
    <property type="entry name" value="GlgB_N"/>
    <property type="match status" value="2"/>
</dbReference>
<evidence type="ECO:0000256" key="6">
    <source>
        <dbReference type="ARBA" id="ARBA00022679"/>
    </source>
</evidence>
<evidence type="ECO:0000256" key="9">
    <source>
        <dbReference type="HAMAP-Rule" id="MF_00685"/>
    </source>
</evidence>
<reference evidence="11 12" key="1">
    <citation type="submission" date="2019-03" db="EMBL/GenBank/DDBJ databases">
        <title>Metabolic reconstructions from genomes of highly enriched 'Candidatus Accumulibacter' and 'Candidatus Competibacter' bioreactor populations.</title>
        <authorList>
            <person name="Annavajhala M.K."/>
            <person name="Welles L."/>
            <person name="Abbas B."/>
            <person name="Sorokin D."/>
            <person name="Park H."/>
            <person name="Van Loosdrecht M."/>
            <person name="Chandran K."/>
        </authorList>
    </citation>
    <scope>NUCLEOTIDE SEQUENCE [LARGE SCALE GENOMIC DNA]</scope>
    <source>
        <strain evidence="11 12">SBR_G</strain>
    </source>
</reference>
<dbReference type="Pfam" id="PF02922">
    <property type="entry name" value="CBM_48"/>
    <property type="match status" value="2"/>
</dbReference>
<dbReference type="Proteomes" id="UP000760480">
    <property type="component" value="Unassembled WGS sequence"/>
</dbReference>
<dbReference type="NCBIfam" id="NF003811">
    <property type="entry name" value="PRK05402.1"/>
    <property type="match status" value="1"/>
</dbReference>
<evidence type="ECO:0000256" key="3">
    <source>
        <dbReference type="ARBA" id="ARBA00004964"/>
    </source>
</evidence>
<dbReference type="EMBL" id="SPMZ01000011">
    <property type="protein sequence ID" value="NMQ18332.1"/>
    <property type="molecule type" value="Genomic_DNA"/>
</dbReference>
<evidence type="ECO:0000256" key="4">
    <source>
        <dbReference type="ARBA" id="ARBA00009000"/>
    </source>
</evidence>
<dbReference type="InterPro" id="IPR006048">
    <property type="entry name" value="A-amylase/branching_C"/>
</dbReference>
<evidence type="ECO:0000259" key="10">
    <source>
        <dbReference type="SMART" id="SM00642"/>
    </source>
</evidence>
<keyword evidence="7 9" id="KW-0320">Glycogen biosynthesis</keyword>
<comment type="caution">
    <text evidence="11">The sequence shown here is derived from an EMBL/GenBank/DDBJ whole genome shotgun (WGS) entry which is preliminary data.</text>
</comment>
<dbReference type="Pfam" id="PF00128">
    <property type="entry name" value="Alpha-amylase"/>
    <property type="match status" value="1"/>
</dbReference>
<organism evidence="11 12">
    <name type="scientific">Candidatus Competibacter phosphatis</name>
    <dbReference type="NCBI Taxonomy" id="221280"/>
    <lineage>
        <taxon>Bacteria</taxon>
        <taxon>Pseudomonadati</taxon>
        <taxon>Pseudomonadota</taxon>
        <taxon>Gammaproteobacteria</taxon>
        <taxon>Candidatus Competibacteraceae</taxon>
        <taxon>Candidatus Competibacter</taxon>
    </lineage>
</organism>
<dbReference type="NCBIfam" id="TIGR01515">
    <property type="entry name" value="branching_enzym"/>
    <property type="match status" value="1"/>
</dbReference>
<keyword evidence="6 9" id="KW-0808">Transferase</keyword>
<dbReference type="InterPro" id="IPR014756">
    <property type="entry name" value="Ig_E-set"/>
</dbReference>
<name>A0ABX1TI06_9GAMM</name>
<dbReference type="EC" id="2.4.1.18" evidence="9"/>
<dbReference type="GO" id="GO:0003844">
    <property type="term" value="F:1,4-alpha-glucan branching enzyme activity"/>
    <property type="evidence" value="ECO:0007669"/>
    <property type="project" value="UniProtKB-EC"/>
</dbReference>
<dbReference type="Gene3D" id="2.60.40.1180">
    <property type="entry name" value="Golgi alpha-mannosidase II"/>
    <property type="match status" value="1"/>
</dbReference>
<keyword evidence="9 11" id="KW-0328">Glycosyltransferase</keyword>
<keyword evidence="12" id="KW-1185">Reference proteome</keyword>
<comment type="pathway">
    <text evidence="3 9">Glycan biosynthesis; glycogen biosynthesis.</text>
</comment>
<evidence type="ECO:0000256" key="1">
    <source>
        <dbReference type="ARBA" id="ARBA00000826"/>
    </source>
</evidence>
<dbReference type="NCBIfam" id="NF008967">
    <property type="entry name" value="PRK12313.1"/>
    <property type="match status" value="1"/>
</dbReference>
<dbReference type="SUPFAM" id="SSF51011">
    <property type="entry name" value="Glycosyl hydrolase domain"/>
    <property type="match status" value="1"/>
</dbReference>
<feature type="active site" description="Nucleophile" evidence="9">
    <location>
        <position position="830"/>
    </location>
</feature>